<proteinExistence type="inferred from homology"/>
<feature type="binding site" evidence="5">
    <location>
        <position position="236"/>
    </location>
    <ligand>
        <name>substrate</name>
    </ligand>
</feature>
<feature type="binding site" evidence="5">
    <location>
        <begin position="144"/>
        <end position="148"/>
    </location>
    <ligand>
        <name>substrate</name>
    </ligand>
</feature>
<dbReference type="PRINTS" id="PR00111">
    <property type="entry name" value="ABHYDROLASE"/>
</dbReference>
<dbReference type="PANTHER" id="PTHR43798:SF31">
    <property type="entry name" value="AB HYDROLASE SUPERFAMILY PROTEIN YCLE"/>
    <property type="match status" value="1"/>
</dbReference>
<keyword evidence="8" id="KW-1185">Reference proteome</keyword>
<feature type="binding site" evidence="5">
    <location>
        <begin position="83"/>
        <end position="84"/>
    </location>
    <ligand>
        <name>substrate</name>
    </ligand>
</feature>
<evidence type="ECO:0000256" key="3">
    <source>
        <dbReference type="ARBA" id="ARBA00022756"/>
    </source>
</evidence>
<dbReference type="KEGG" id="salh:HMF8227_00088"/>
<dbReference type="EC" id="3.1.1.85" evidence="5"/>
<dbReference type="Pfam" id="PF00561">
    <property type="entry name" value="Abhydrolase_1"/>
    <property type="match status" value="1"/>
</dbReference>
<protein>
    <recommendedName>
        <fullName evidence="5">Pimeloyl-[acyl-carrier protein] methyl ester esterase</fullName>
        <ecNumber evidence="5">3.1.1.85</ecNumber>
    </recommendedName>
    <alternativeName>
        <fullName evidence="5">Biotin synthesis protein BioH</fullName>
    </alternativeName>
    <alternativeName>
        <fullName evidence="5">Carboxylesterase BioH</fullName>
    </alternativeName>
</protein>
<dbReference type="Gene3D" id="3.40.50.1820">
    <property type="entry name" value="alpha/beta hydrolase"/>
    <property type="match status" value="1"/>
</dbReference>
<dbReference type="RefSeq" id="WP_109338297.1">
    <property type="nucleotide sequence ID" value="NZ_CP029347.1"/>
</dbReference>
<dbReference type="Proteomes" id="UP000245728">
    <property type="component" value="Chromosome"/>
</dbReference>
<organism evidence="7 8">
    <name type="scientific">Saliniradius amylolyticus</name>
    <dbReference type="NCBI Taxonomy" id="2183582"/>
    <lineage>
        <taxon>Bacteria</taxon>
        <taxon>Pseudomonadati</taxon>
        <taxon>Pseudomonadota</taxon>
        <taxon>Gammaproteobacteria</taxon>
        <taxon>Alteromonadales</taxon>
        <taxon>Alteromonadaceae</taxon>
        <taxon>Saliniradius</taxon>
    </lineage>
</organism>
<evidence type="ECO:0000256" key="1">
    <source>
        <dbReference type="ARBA" id="ARBA00022487"/>
    </source>
</evidence>
<comment type="subcellular location">
    <subcellularLocation>
        <location evidence="5">Cytoplasm</location>
    </subcellularLocation>
</comment>
<dbReference type="OrthoDB" id="9780744at2"/>
<evidence type="ECO:0000313" key="8">
    <source>
        <dbReference type="Proteomes" id="UP000245728"/>
    </source>
</evidence>
<feature type="binding site" evidence="5">
    <location>
        <position position="21"/>
    </location>
    <ligand>
        <name>substrate</name>
    </ligand>
</feature>
<feature type="active site" evidence="5">
    <location>
        <position position="236"/>
    </location>
</feature>
<comment type="subunit">
    <text evidence="5">Monomer.</text>
</comment>
<comment type="pathway">
    <text evidence="5">Cofactor biosynthesis; biotin biosynthesis.</text>
</comment>
<comment type="similarity">
    <text evidence="5">Belongs to the AB hydrolase superfamily. Carboxylesterase BioH family.</text>
</comment>
<dbReference type="NCBIfam" id="TIGR01738">
    <property type="entry name" value="bioH"/>
    <property type="match status" value="1"/>
</dbReference>
<feature type="domain" description="AB hydrolase-1" evidence="6">
    <location>
        <begin position="15"/>
        <end position="242"/>
    </location>
</feature>
<dbReference type="AlphaFoldDB" id="A0A2S2DYZ3"/>
<dbReference type="SUPFAM" id="SSF53474">
    <property type="entry name" value="alpha/beta-Hydrolases"/>
    <property type="match status" value="1"/>
</dbReference>
<accession>A0A2S2DYZ3</accession>
<dbReference type="PANTHER" id="PTHR43798">
    <property type="entry name" value="MONOACYLGLYCEROL LIPASE"/>
    <property type="match status" value="1"/>
</dbReference>
<sequence>MNVLESQITGQGRDLVLLHGWGLNSGVWQPWVETLRHDFRVHCVDLPGFGQNYSVLPEIYSLSALTDMVADKVPRSSIIVGWSLGGLVAQQLALSYRDKVAQLIGVATSPCFLAQPDWPGIDADILDGFRHQLHGDIAATIDRFLAIQAMGSSSTRQDIARIKQAISDYPDASPVALDAGLTILRQADLRQSLTQIQCPTLRIYGRRDSLVPMKVLGQVEQLQPQTRSMLFPKASHAPFISHQQEFEQAIARYLSEPLAN</sequence>
<dbReference type="GO" id="GO:0090499">
    <property type="term" value="F:pimelyl-[acyl-carrier protein] methyl ester esterase activity"/>
    <property type="evidence" value="ECO:0007669"/>
    <property type="project" value="UniProtKB-EC"/>
</dbReference>
<dbReference type="HAMAP" id="MF_01260">
    <property type="entry name" value="Carboxylester"/>
    <property type="match status" value="1"/>
</dbReference>
<dbReference type="UniPathway" id="UPA00078"/>
<keyword evidence="4 5" id="KW-0378">Hydrolase</keyword>
<comment type="catalytic activity">
    <reaction evidence="5">
        <text>6-carboxyhexanoyl-[ACP] methyl ester + H2O = 6-carboxyhexanoyl-[ACP] + methanol + H(+)</text>
        <dbReference type="Rhea" id="RHEA:42700"/>
        <dbReference type="Rhea" id="RHEA-COMP:9955"/>
        <dbReference type="Rhea" id="RHEA-COMP:10186"/>
        <dbReference type="ChEBI" id="CHEBI:15377"/>
        <dbReference type="ChEBI" id="CHEBI:15378"/>
        <dbReference type="ChEBI" id="CHEBI:17790"/>
        <dbReference type="ChEBI" id="CHEBI:78846"/>
        <dbReference type="ChEBI" id="CHEBI:82735"/>
        <dbReference type="EC" id="3.1.1.85"/>
    </reaction>
</comment>
<keyword evidence="2 5" id="KW-0963">Cytoplasm</keyword>
<dbReference type="InterPro" id="IPR000073">
    <property type="entry name" value="AB_hydrolase_1"/>
</dbReference>
<dbReference type="EMBL" id="CP029347">
    <property type="protein sequence ID" value="AWL10596.1"/>
    <property type="molecule type" value="Genomic_DNA"/>
</dbReference>
<feature type="active site" evidence="5">
    <location>
        <position position="208"/>
    </location>
</feature>
<feature type="active site" description="Nucleophile" evidence="5">
    <location>
        <position position="83"/>
    </location>
</feature>
<evidence type="ECO:0000313" key="7">
    <source>
        <dbReference type="EMBL" id="AWL10596.1"/>
    </source>
</evidence>
<evidence type="ECO:0000259" key="6">
    <source>
        <dbReference type="Pfam" id="PF00561"/>
    </source>
</evidence>
<dbReference type="GO" id="GO:0009102">
    <property type="term" value="P:biotin biosynthetic process"/>
    <property type="evidence" value="ECO:0007669"/>
    <property type="project" value="UniProtKB-UniRule"/>
</dbReference>
<name>A0A2S2DYZ3_9ALTE</name>
<dbReference type="GO" id="GO:0016020">
    <property type="term" value="C:membrane"/>
    <property type="evidence" value="ECO:0007669"/>
    <property type="project" value="TreeGrafter"/>
</dbReference>
<keyword evidence="3 5" id="KW-0093">Biotin biosynthesis</keyword>
<evidence type="ECO:0000256" key="5">
    <source>
        <dbReference type="HAMAP-Rule" id="MF_01260"/>
    </source>
</evidence>
<dbReference type="InterPro" id="IPR050266">
    <property type="entry name" value="AB_hydrolase_sf"/>
</dbReference>
<comment type="function">
    <text evidence="5">The physiological role of BioH is to remove the methyl group introduced by BioC when the pimeloyl moiety is complete. It allows to synthesize pimeloyl-ACP via the fatty acid synthetic pathway through the hydrolysis of the ester bonds of pimeloyl-ACP esters.</text>
</comment>
<evidence type="ECO:0000256" key="2">
    <source>
        <dbReference type="ARBA" id="ARBA00022490"/>
    </source>
</evidence>
<evidence type="ECO:0000256" key="4">
    <source>
        <dbReference type="ARBA" id="ARBA00022801"/>
    </source>
</evidence>
<dbReference type="InterPro" id="IPR010076">
    <property type="entry name" value="BioH"/>
</dbReference>
<gene>
    <name evidence="5 7" type="primary">bioH</name>
    <name evidence="7" type="ORF">HMF8227_00088</name>
</gene>
<dbReference type="InterPro" id="IPR029058">
    <property type="entry name" value="AB_hydrolase_fold"/>
</dbReference>
<dbReference type="GO" id="GO:0005737">
    <property type="term" value="C:cytoplasm"/>
    <property type="evidence" value="ECO:0007669"/>
    <property type="project" value="UniProtKB-SubCell"/>
</dbReference>
<reference evidence="7 8" key="1">
    <citation type="submission" date="2018-05" db="EMBL/GenBank/DDBJ databases">
        <title>Salinimonas sp. HMF8227 Genome sequencing and assembly.</title>
        <authorList>
            <person name="Kang H."/>
            <person name="Kang J."/>
            <person name="Cha I."/>
            <person name="Kim H."/>
            <person name="Joh K."/>
        </authorList>
    </citation>
    <scope>NUCLEOTIDE SEQUENCE [LARGE SCALE GENOMIC DNA]</scope>
    <source>
        <strain evidence="7 8">HMF8227</strain>
    </source>
</reference>
<keyword evidence="1 5" id="KW-0719">Serine esterase</keyword>